<dbReference type="Proteomes" id="UP000525078">
    <property type="component" value="Unassembled WGS sequence"/>
</dbReference>
<dbReference type="AlphaFoldDB" id="A0A7J6EG48"/>
<evidence type="ECO:0000256" key="1">
    <source>
        <dbReference type="SAM" id="MobiDB-lite"/>
    </source>
</evidence>
<accession>A0A7J6EG48</accession>
<dbReference type="EMBL" id="JAATIP010000236">
    <property type="protein sequence ID" value="KAF4357438.1"/>
    <property type="molecule type" value="Genomic_DNA"/>
</dbReference>
<name>A0A7J6EG48_CANSA</name>
<protein>
    <submittedName>
        <fullName evidence="2">Uncharacterized protein</fullName>
    </submittedName>
</protein>
<proteinExistence type="predicted"/>
<gene>
    <name evidence="2" type="ORF">F8388_011176</name>
</gene>
<evidence type="ECO:0000313" key="2">
    <source>
        <dbReference type="EMBL" id="KAF4357438.1"/>
    </source>
</evidence>
<feature type="region of interest" description="Disordered" evidence="1">
    <location>
        <begin position="33"/>
        <end position="75"/>
    </location>
</feature>
<feature type="compositionally biased region" description="Basic residues" evidence="1">
    <location>
        <begin position="66"/>
        <end position="75"/>
    </location>
</feature>
<comment type="caution">
    <text evidence="2">The sequence shown here is derived from an EMBL/GenBank/DDBJ whole genome shotgun (WGS) entry which is preliminary data.</text>
</comment>
<reference evidence="2 3" key="1">
    <citation type="journal article" date="2020" name="bioRxiv">
        <title>Sequence and annotation of 42 cannabis genomes reveals extensive copy number variation in cannabinoid synthesis and pathogen resistance genes.</title>
        <authorList>
            <person name="Mckernan K.J."/>
            <person name="Helbert Y."/>
            <person name="Kane L.T."/>
            <person name="Ebling H."/>
            <person name="Zhang L."/>
            <person name="Liu B."/>
            <person name="Eaton Z."/>
            <person name="Mclaughlin S."/>
            <person name="Kingan S."/>
            <person name="Baybayan P."/>
            <person name="Concepcion G."/>
            <person name="Jordan M."/>
            <person name="Riva A."/>
            <person name="Barbazuk W."/>
            <person name="Harkins T."/>
        </authorList>
    </citation>
    <scope>NUCLEOTIDE SEQUENCE [LARGE SCALE GENOMIC DNA]</scope>
    <source>
        <strain evidence="3">cv. Jamaican Lion 4</strain>
        <tissue evidence="2">Leaf</tissue>
    </source>
</reference>
<organism evidence="2 3">
    <name type="scientific">Cannabis sativa</name>
    <name type="common">Hemp</name>
    <name type="synonym">Marijuana</name>
    <dbReference type="NCBI Taxonomy" id="3483"/>
    <lineage>
        <taxon>Eukaryota</taxon>
        <taxon>Viridiplantae</taxon>
        <taxon>Streptophyta</taxon>
        <taxon>Embryophyta</taxon>
        <taxon>Tracheophyta</taxon>
        <taxon>Spermatophyta</taxon>
        <taxon>Magnoliopsida</taxon>
        <taxon>eudicotyledons</taxon>
        <taxon>Gunneridae</taxon>
        <taxon>Pentapetalae</taxon>
        <taxon>rosids</taxon>
        <taxon>fabids</taxon>
        <taxon>Rosales</taxon>
        <taxon>Cannabaceae</taxon>
        <taxon>Cannabis</taxon>
    </lineage>
</organism>
<evidence type="ECO:0000313" key="3">
    <source>
        <dbReference type="Proteomes" id="UP000525078"/>
    </source>
</evidence>
<sequence length="146" mass="16993">MDIDVVPEGKRANREIEHERISAEQPLKTIENGRGFVRGWNGGKERPRKEPKGRKHCSAKEMARIKAQKQGRIRQKGRTLLRPRRRMVKRVGLSGGLMLMWEEGLKVKILSHSKFHIHMAVCDLESRIWNFTGVYGDPVKNQWHSF</sequence>